<dbReference type="SUPFAM" id="SSF52833">
    <property type="entry name" value="Thioredoxin-like"/>
    <property type="match status" value="1"/>
</dbReference>
<keyword evidence="3" id="KW-1185">Reference proteome</keyword>
<evidence type="ECO:0000259" key="1">
    <source>
        <dbReference type="PROSITE" id="PS50404"/>
    </source>
</evidence>
<evidence type="ECO:0000313" key="3">
    <source>
        <dbReference type="Proteomes" id="UP000199058"/>
    </source>
</evidence>
<dbReference type="OrthoDB" id="8634103at2"/>
<accession>A0A1I1E4N2</accession>
<dbReference type="Gene3D" id="1.20.1050.10">
    <property type="match status" value="1"/>
</dbReference>
<dbReference type="Proteomes" id="UP000199058">
    <property type="component" value="Unassembled WGS sequence"/>
</dbReference>
<protein>
    <submittedName>
        <fullName evidence="2">Glutathione S-transferase</fullName>
    </submittedName>
</protein>
<dbReference type="InterPro" id="IPR004045">
    <property type="entry name" value="Glutathione_S-Trfase_N"/>
</dbReference>
<proteinExistence type="predicted"/>
<evidence type="ECO:0000313" key="2">
    <source>
        <dbReference type="EMBL" id="SFB82199.1"/>
    </source>
</evidence>
<dbReference type="EMBL" id="FOLH01000001">
    <property type="protein sequence ID" value="SFB82199.1"/>
    <property type="molecule type" value="Genomic_DNA"/>
</dbReference>
<name>A0A1I1E4N2_9GAMM</name>
<sequence length="189" mass="22325">MKLFGSLTSPYVRRLRIWLENTDYEFVALDVFSSEGRAQLESVSPARKIPLLQLGKETIFDSRIIFSFLNKKLQREELTLDDENTLSLIDEANQAYVHLFMLSKSGVDTHQDSFYFNLQREHINNLLLHFEGMVSAGHFKQWNYPAICLFCLLDWIDFRHLENLENTPALKEFRDKHQDHEYVQLTNPR</sequence>
<dbReference type="STRING" id="1122252.SAMN05660443_0349"/>
<dbReference type="PROSITE" id="PS50404">
    <property type="entry name" value="GST_NTER"/>
    <property type="match status" value="1"/>
</dbReference>
<dbReference type="InterPro" id="IPR036249">
    <property type="entry name" value="Thioredoxin-like_sf"/>
</dbReference>
<organism evidence="2 3">
    <name type="scientific">Marinospirillum celere</name>
    <dbReference type="NCBI Taxonomy" id="1122252"/>
    <lineage>
        <taxon>Bacteria</taxon>
        <taxon>Pseudomonadati</taxon>
        <taxon>Pseudomonadota</taxon>
        <taxon>Gammaproteobacteria</taxon>
        <taxon>Oceanospirillales</taxon>
        <taxon>Oceanospirillaceae</taxon>
        <taxon>Marinospirillum</taxon>
    </lineage>
</organism>
<gene>
    <name evidence="2" type="ORF">SAMN05660443_0349</name>
</gene>
<dbReference type="Gene3D" id="3.40.30.10">
    <property type="entry name" value="Glutaredoxin"/>
    <property type="match status" value="1"/>
</dbReference>
<dbReference type="AlphaFoldDB" id="A0A1I1E4N2"/>
<dbReference type="Pfam" id="PF13417">
    <property type="entry name" value="GST_N_3"/>
    <property type="match status" value="1"/>
</dbReference>
<keyword evidence="2" id="KW-0808">Transferase</keyword>
<reference evidence="2 3" key="1">
    <citation type="submission" date="2016-10" db="EMBL/GenBank/DDBJ databases">
        <authorList>
            <person name="de Groot N.N."/>
        </authorList>
    </citation>
    <scope>NUCLEOTIDE SEQUENCE [LARGE SCALE GENOMIC DNA]</scope>
    <source>
        <strain evidence="2 3">DSM 18438</strain>
    </source>
</reference>
<dbReference type="GO" id="GO:0016740">
    <property type="term" value="F:transferase activity"/>
    <property type="evidence" value="ECO:0007669"/>
    <property type="project" value="UniProtKB-KW"/>
</dbReference>
<feature type="domain" description="GST N-terminal" evidence="1">
    <location>
        <begin position="1"/>
        <end position="77"/>
    </location>
</feature>
<dbReference type="RefSeq" id="WP_091958241.1">
    <property type="nucleotide sequence ID" value="NZ_FOLH01000001.1"/>
</dbReference>